<gene>
    <name evidence="2" type="ORF">LTRI10_LOCUS52122</name>
</gene>
<dbReference type="EMBL" id="OZ034822">
    <property type="protein sequence ID" value="CAL1412860.1"/>
    <property type="molecule type" value="Genomic_DNA"/>
</dbReference>
<protein>
    <submittedName>
        <fullName evidence="2">Uncharacterized protein</fullName>
    </submittedName>
</protein>
<dbReference type="Proteomes" id="UP001497516">
    <property type="component" value="Chromosome 9"/>
</dbReference>
<dbReference type="AlphaFoldDB" id="A0AAV2GQ39"/>
<feature type="region of interest" description="Disordered" evidence="1">
    <location>
        <begin position="81"/>
        <end position="101"/>
    </location>
</feature>
<organism evidence="2 3">
    <name type="scientific">Linum trigynum</name>
    <dbReference type="NCBI Taxonomy" id="586398"/>
    <lineage>
        <taxon>Eukaryota</taxon>
        <taxon>Viridiplantae</taxon>
        <taxon>Streptophyta</taxon>
        <taxon>Embryophyta</taxon>
        <taxon>Tracheophyta</taxon>
        <taxon>Spermatophyta</taxon>
        <taxon>Magnoliopsida</taxon>
        <taxon>eudicotyledons</taxon>
        <taxon>Gunneridae</taxon>
        <taxon>Pentapetalae</taxon>
        <taxon>rosids</taxon>
        <taxon>fabids</taxon>
        <taxon>Malpighiales</taxon>
        <taxon>Linaceae</taxon>
        <taxon>Linum</taxon>
    </lineage>
</organism>
<reference evidence="2 3" key="1">
    <citation type="submission" date="2024-04" db="EMBL/GenBank/DDBJ databases">
        <authorList>
            <person name="Fracassetti M."/>
        </authorList>
    </citation>
    <scope>NUCLEOTIDE SEQUENCE [LARGE SCALE GENOMIC DNA]</scope>
</reference>
<proteinExistence type="predicted"/>
<name>A0AAV2GQ39_9ROSI</name>
<feature type="compositionally biased region" description="Basic and acidic residues" evidence="1">
    <location>
        <begin position="85"/>
        <end position="95"/>
    </location>
</feature>
<evidence type="ECO:0000313" key="3">
    <source>
        <dbReference type="Proteomes" id="UP001497516"/>
    </source>
</evidence>
<evidence type="ECO:0000256" key="1">
    <source>
        <dbReference type="SAM" id="MobiDB-lite"/>
    </source>
</evidence>
<accession>A0AAV2GQ39</accession>
<keyword evidence="3" id="KW-1185">Reference proteome</keyword>
<sequence>MVASRWEKESSGLDASNPNSFCDPCPEPCFNPSSAPPPIPIHTLNQQTQQTQLRCNSGNSEDHICANPFFDLGKLSMEVEEEGGSDLRSDNDHRRVAGVNP</sequence>
<evidence type="ECO:0000313" key="2">
    <source>
        <dbReference type="EMBL" id="CAL1412860.1"/>
    </source>
</evidence>